<sequence length="241" mass="26235">MTEVGPALSAPPTPIPYAMIGCGLQATTVVSPSAERAGFRLSAVCDVNRARAERATLGHGDVRVYSEYQQLLRETDAEVIFVCGPPDLHHTAGLAVLESGRHLFTEKPPAWSSSDVAKMQDVAARAGRKVAVGLNKRHAPLYRHAMELLKSPPYGPPRVFRMSYSHWPVAELRDHLFFFSVHAVDLCLQFMGPIEEIAIGRREFGGSRSLTVYAEHSSGSTSVLALDTTVAGLRERLDLSG</sequence>
<dbReference type="Gene3D" id="3.40.50.720">
    <property type="entry name" value="NAD(P)-binding Rossmann-like Domain"/>
    <property type="match status" value="1"/>
</dbReference>
<reference evidence="3" key="1">
    <citation type="submission" date="2020-10" db="EMBL/GenBank/DDBJ databases">
        <title>Ca. Dormibacterota MAGs.</title>
        <authorList>
            <person name="Montgomery K."/>
        </authorList>
    </citation>
    <scope>NUCLEOTIDE SEQUENCE [LARGE SCALE GENOMIC DNA]</scope>
    <source>
        <strain evidence="3">SC8812_S17_10</strain>
    </source>
</reference>
<evidence type="ECO:0000313" key="3">
    <source>
        <dbReference type="EMBL" id="MBJ7600874.1"/>
    </source>
</evidence>
<dbReference type="GO" id="GO:0000166">
    <property type="term" value="F:nucleotide binding"/>
    <property type="evidence" value="ECO:0007669"/>
    <property type="project" value="InterPro"/>
</dbReference>
<feature type="non-terminal residue" evidence="3">
    <location>
        <position position="241"/>
    </location>
</feature>
<dbReference type="EMBL" id="JAEKNR010000225">
    <property type="protein sequence ID" value="MBJ7600874.1"/>
    <property type="molecule type" value="Genomic_DNA"/>
</dbReference>
<evidence type="ECO:0000256" key="1">
    <source>
        <dbReference type="ARBA" id="ARBA00023002"/>
    </source>
</evidence>
<evidence type="ECO:0000313" key="4">
    <source>
        <dbReference type="Proteomes" id="UP000612893"/>
    </source>
</evidence>
<dbReference type="AlphaFoldDB" id="A0A934NBH2"/>
<evidence type="ECO:0000259" key="2">
    <source>
        <dbReference type="Pfam" id="PF01408"/>
    </source>
</evidence>
<keyword evidence="1" id="KW-0560">Oxidoreductase</keyword>
<comment type="caution">
    <text evidence="3">The sequence shown here is derived from an EMBL/GenBank/DDBJ whole genome shotgun (WGS) entry which is preliminary data.</text>
</comment>
<dbReference type="Pfam" id="PF01408">
    <property type="entry name" value="GFO_IDH_MocA"/>
    <property type="match status" value="1"/>
</dbReference>
<organism evidence="3 4">
    <name type="scientific">Candidatus Nephthysia bennettiae</name>
    <dbReference type="NCBI Taxonomy" id="3127016"/>
    <lineage>
        <taxon>Bacteria</taxon>
        <taxon>Bacillati</taxon>
        <taxon>Candidatus Dormiibacterota</taxon>
        <taxon>Candidatus Dormibacteria</taxon>
        <taxon>Candidatus Dormibacterales</taxon>
        <taxon>Candidatus Dormibacteraceae</taxon>
        <taxon>Candidatus Nephthysia</taxon>
    </lineage>
</organism>
<dbReference type="Gene3D" id="3.30.360.10">
    <property type="entry name" value="Dihydrodipicolinate Reductase, domain 2"/>
    <property type="match status" value="1"/>
</dbReference>
<dbReference type="InterPro" id="IPR036291">
    <property type="entry name" value="NAD(P)-bd_dom_sf"/>
</dbReference>
<protein>
    <submittedName>
        <fullName evidence="3">Gfo/Idh/MocA family oxidoreductase</fullName>
    </submittedName>
</protein>
<feature type="domain" description="Gfo/Idh/MocA-like oxidoreductase N-terminal" evidence="2">
    <location>
        <begin position="17"/>
        <end position="133"/>
    </location>
</feature>
<gene>
    <name evidence="3" type="ORF">JF922_22750</name>
</gene>
<dbReference type="InterPro" id="IPR050463">
    <property type="entry name" value="Gfo/Idh/MocA_oxidrdct_glycsds"/>
</dbReference>
<dbReference type="Proteomes" id="UP000612893">
    <property type="component" value="Unassembled WGS sequence"/>
</dbReference>
<name>A0A934NBH2_9BACT</name>
<proteinExistence type="predicted"/>
<dbReference type="SUPFAM" id="SSF51735">
    <property type="entry name" value="NAD(P)-binding Rossmann-fold domains"/>
    <property type="match status" value="1"/>
</dbReference>
<accession>A0A934NBH2</accession>
<keyword evidence="4" id="KW-1185">Reference proteome</keyword>
<dbReference type="GO" id="GO:0016491">
    <property type="term" value="F:oxidoreductase activity"/>
    <property type="evidence" value="ECO:0007669"/>
    <property type="project" value="UniProtKB-KW"/>
</dbReference>
<dbReference type="PANTHER" id="PTHR43818">
    <property type="entry name" value="BCDNA.GH03377"/>
    <property type="match status" value="1"/>
</dbReference>
<dbReference type="PANTHER" id="PTHR43818:SF11">
    <property type="entry name" value="BCDNA.GH03377"/>
    <property type="match status" value="1"/>
</dbReference>
<dbReference type="InterPro" id="IPR000683">
    <property type="entry name" value="Gfo/Idh/MocA-like_OxRdtase_N"/>
</dbReference>